<name>A0ABS5TGP3_9ACTN</name>
<dbReference type="RefSeq" id="WP_214156552.1">
    <property type="nucleotide sequence ID" value="NZ_JAHBAY010000005.1"/>
</dbReference>
<feature type="signal peptide" evidence="2">
    <location>
        <begin position="1"/>
        <end position="20"/>
    </location>
</feature>
<dbReference type="Pfam" id="PF05437">
    <property type="entry name" value="AzlD"/>
    <property type="match status" value="1"/>
</dbReference>
<dbReference type="EMBL" id="JAHBAY010000005">
    <property type="protein sequence ID" value="MBT0770265.1"/>
    <property type="molecule type" value="Genomic_DNA"/>
</dbReference>
<feature type="transmembrane region" description="Helical" evidence="1">
    <location>
        <begin position="36"/>
        <end position="56"/>
    </location>
</feature>
<reference evidence="3 4" key="1">
    <citation type="submission" date="2021-05" db="EMBL/GenBank/DDBJ databases">
        <title>Kineosporia and Streptomyces sp. nov. two new marine actinobacteria isolated from Coral.</title>
        <authorList>
            <person name="Buangrab K."/>
            <person name="Sutthacheep M."/>
            <person name="Yeemin T."/>
            <person name="Harunari E."/>
            <person name="Igarashi Y."/>
            <person name="Kanchanasin P."/>
            <person name="Tanasupawat S."/>
            <person name="Phongsopitanun W."/>
        </authorList>
    </citation>
    <scope>NUCLEOTIDE SEQUENCE [LARGE SCALE GENOMIC DNA]</scope>
    <source>
        <strain evidence="3 4">J2-2</strain>
    </source>
</reference>
<organism evidence="3 4">
    <name type="scientific">Kineosporia corallincola</name>
    <dbReference type="NCBI Taxonomy" id="2835133"/>
    <lineage>
        <taxon>Bacteria</taxon>
        <taxon>Bacillati</taxon>
        <taxon>Actinomycetota</taxon>
        <taxon>Actinomycetes</taxon>
        <taxon>Kineosporiales</taxon>
        <taxon>Kineosporiaceae</taxon>
        <taxon>Kineosporia</taxon>
    </lineage>
</organism>
<feature type="chain" id="PRO_5047448317" evidence="2">
    <location>
        <begin position="21"/>
        <end position="103"/>
    </location>
</feature>
<keyword evidence="2" id="KW-0732">Signal</keyword>
<accession>A0ABS5TGP3</accession>
<protein>
    <submittedName>
        <fullName evidence="3">AzlD domain-containing protein</fullName>
    </submittedName>
</protein>
<dbReference type="Proteomes" id="UP001197247">
    <property type="component" value="Unassembled WGS sequence"/>
</dbReference>
<dbReference type="InterPro" id="IPR008407">
    <property type="entry name" value="Brnchd-chn_aa_trnsp_AzlD"/>
</dbReference>
<evidence type="ECO:0000256" key="2">
    <source>
        <dbReference type="SAM" id="SignalP"/>
    </source>
</evidence>
<evidence type="ECO:0000313" key="3">
    <source>
        <dbReference type="EMBL" id="MBT0770265.1"/>
    </source>
</evidence>
<sequence>MTTLWLCIAATALVSFSIKAAGPALLGSDPLPERARGVVALLAPALLFALVVAELLGPGWHDLDPALVIGVTVAVVARLARVADLPAVLLAVLATALARLMLP</sequence>
<gene>
    <name evidence="3" type="ORF">KIH74_15090</name>
</gene>
<evidence type="ECO:0000256" key="1">
    <source>
        <dbReference type="SAM" id="Phobius"/>
    </source>
</evidence>
<keyword evidence="1" id="KW-0472">Membrane</keyword>
<evidence type="ECO:0000313" key="4">
    <source>
        <dbReference type="Proteomes" id="UP001197247"/>
    </source>
</evidence>
<comment type="caution">
    <text evidence="3">The sequence shown here is derived from an EMBL/GenBank/DDBJ whole genome shotgun (WGS) entry which is preliminary data.</text>
</comment>
<keyword evidence="1" id="KW-0812">Transmembrane</keyword>
<keyword evidence="1" id="KW-1133">Transmembrane helix</keyword>
<feature type="transmembrane region" description="Helical" evidence="1">
    <location>
        <begin position="85"/>
        <end position="102"/>
    </location>
</feature>
<proteinExistence type="predicted"/>
<keyword evidence="4" id="KW-1185">Reference proteome</keyword>